<comment type="caution">
    <text evidence="6">The sequence shown here is derived from an EMBL/GenBank/DDBJ whole genome shotgun (WGS) entry which is preliminary data.</text>
</comment>
<evidence type="ECO:0000313" key="6">
    <source>
        <dbReference type="EMBL" id="CAA7022524.1"/>
    </source>
</evidence>
<name>A0A6D2I280_9BRAS</name>
<protein>
    <recommendedName>
        <fullName evidence="5">Cyclin</fullName>
    </recommendedName>
</protein>
<dbReference type="Pfam" id="PF08613">
    <property type="entry name" value="Cyclin"/>
    <property type="match status" value="1"/>
</dbReference>
<dbReference type="InterPro" id="IPR013922">
    <property type="entry name" value="Cyclin_PHO80-like"/>
</dbReference>
<accession>A0A6D2I280</accession>
<keyword evidence="3 5" id="KW-0195">Cyclin</keyword>
<evidence type="ECO:0000256" key="5">
    <source>
        <dbReference type="PIRNR" id="PIRNR027110"/>
    </source>
</evidence>
<sequence length="220" mass="25305">MADQIQIHTMNQDQEEPMAGIMPSVITAMSYLLQRVSETNDHLSQKQRLSGFHGLTKPSISIRSYLERIFKYANCSCSCYIVAYIYLDRFVKKQPFLPINSFNVHRLIITSVLVSAKFMDDLCYTNGYYAEVGGISREEMNMLELDFLFGIGFQLNVTVSTFNNYCSFLQREMVMLMKMKSLFVEPSLSFRSSFNTKMMMNPLEDDSLSTHHKKKQLAAG</sequence>
<dbReference type="CDD" id="cd20604">
    <property type="entry name" value="CYCLIN_AtCycU-like"/>
    <property type="match status" value="1"/>
</dbReference>
<dbReference type="GO" id="GO:0051301">
    <property type="term" value="P:cell division"/>
    <property type="evidence" value="ECO:0007669"/>
    <property type="project" value="UniProtKB-UniRule"/>
</dbReference>
<dbReference type="InterPro" id="IPR012389">
    <property type="entry name" value="Cyclin_P/U"/>
</dbReference>
<dbReference type="EMBL" id="CACVBM020000699">
    <property type="protein sequence ID" value="CAA7022524.1"/>
    <property type="molecule type" value="Genomic_DNA"/>
</dbReference>
<reference evidence="6" key="1">
    <citation type="submission" date="2020-01" db="EMBL/GenBank/DDBJ databases">
        <authorList>
            <person name="Mishra B."/>
        </authorList>
    </citation>
    <scope>NUCLEOTIDE SEQUENCE [LARGE SCALE GENOMIC DNA]</scope>
</reference>
<dbReference type="PIRSF" id="PIRSF027110">
    <property type="entry name" value="PREG"/>
    <property type="match status" value="1"/>
</dbReference>
<dbReference type="SUPFAM" id="SSF47954">
    <property type="entry name" value="Cyclin-like"/>
    <property type="match status" value="1"/>
</dbReference>
<evidence type="ECO:0000256" key="4">
    <source>
        <dbReference type="ARBA" id="ARBA00023306"/>
    </source>
</evidence>
<gene>
    <name evidence="6" type="ORF">MERR_LOCUS9759</name>
</gene>
<evidence type="ECO:0000256" key="2">
    <source>
        <dbReference type="ARBA" id="ARBA00022618"/>
    </source>
</evidence>
<dbReference type="Gene3D" id="1.10.472.10">
    <property type="entry name" value="Cyclin-like"/>
    <property type="match status" value="1"/>
</dbReference>
<dbReference type="OrthoDB" id="337735at2759"/>
<dbReference type="Proteomes" id="UP000467841">
    <property type="component" value="Unassembled WGS sequence"/>
</dbReference>
<dbReference type="PANTHER" id="PTHR15615:SF115">
    <property type="entry name" value="CYCLIN-U4-3"/>
    <property type="match status" value="1"/>
</dbReference>
<proteinExistence type="inferred from homology"/>
<keyword evidence="2" id="KW-0132">Cell division</keyword>
<evidence type="ECO:0000256" key="3">
    <source>
        <dbReference type="ARBA" id="ARBA00023127"/>
    </source>
</evidence>
<evidence type="ECO:0000256" key="1">
    <source>
        <dbReference type="ARBA" id="ARBA00007215"/>
    </source>
</evidence>
<organism evidence="6 7">
    <name type="scientific">Microthlaspi erraticum</name>
    <dbReference type="NCBI Taxonomy" id="1685480"/>
    <lineage>
        <taxon>Eukaryota</taxon>
        <taxon>Viridiplantae</taxon>
        <taxon>Streptophyta</taxon>
        <taxon>Embryophyta</taxon>
        <taxon>Tracheophyta</taxon>
        <taxon>Spermatophyta</taxon>
        <taxon>Magnoliopsida</taxon>
        <taxon>eudicotyledons</taxon>
        <taxon>Gunneridae</taxon>
        <taxon>Pentapetalae</taxon>
        <taxon>rosids</taxon>
        <taxon>malvids</taxon>
        <taxon>Brassicales</taxon>
        <taxon>Brassicaceae</taxon>
        <taxon>Coluteocarpeae</taxon>
        <taxon>Microthlaspi</taxon>
    </lineage>
</organism>
<keyword evidence="7" id="KW-1185">Reference proteome</keyword>
<dbReference type="PANTHER" id="PTHR15615">
    <property type="match status" value="1"/>
</dbReference>
<dbReference type="InterPro" id="IPR036915">
    <property type="entry name" value="Cyclin-like_sf"/>
</dbReference>
<dbReference type="GO" id="GO:0019901">
    <property type="term" value="F:protein kinase binding"/>
    <property type="evidence" value="ECO:0007669"/>
    <property type="project" value="UniProtKB-UniRule"/>
</dbReference>
<keyword evidence="4" id="KW-0131">Cell cycle</keyword>
<comment type="similarity">
    <text evidence="1">Belongs to the cyclin family. Cyclin U/P subfamily.</text>
</comment>
<dbReference type="AlphaFoldDB" id="A0A6D2I280"/>
<evidence type="ECO:0000313" key="7">
    <source>
        <dbReference type="Proteomes" id="UP000467841"/>
    </source>
</evidence>